<comment type="caution">
    <text evidence="6">The sequence shown here is derived from an EMBL/GenBank/DDBJ whole genome shotgun (WGS) entry which is preliminary data.</text>
</comment>
<dbReference type="PANTHER" id="PTHR30385">
    <property type="entry name" value="SIGMA FACTOR F FLAGELLAR"/>
    <property type="match status" value="1"/>
</dbReference>
<dbReference type="GO" id="GO:0016987">
    <property type="term" value="F:sigma factor activity"/>
    <property type="evidence" value="ECO:0007669"/>
    <property type="project" value="UniProtKB-KW"/>
</dbReference>
<keyword evidence="2" id="KW-0731">Sigma factor</keyword>
<dbReference type="Pfam" id="PF04539">
    <property type="entry name" value="Sigma70_r3"/>
    <property type="match status" value="1"/>
</dbReference>
<dbReference type="Pfam" id="PF04545">
    <property type="entry name" value="Sigma70_r4"/>
    <property type="match status" value="1"/>
</dbReference>
<dbReference type="NCBIfam" id="NF005413">
    <property type="entry name" value="PRK06986.1"/>
    <property type="match status" value="1"/>
</dbReference>
<evidence type="ECO:0000313" key="7">
    <source>
        <dbReference type="Proteomes" id="UP000823937"/>
    </source>
</evidence>
<accession>A0A9D1PPC4</accession>
<dbReference type="PANTHER" id="PTHR30385:SF7">
    <property type="entry name" value="RNA POLYMERASE SIGMA FACTOR FLIA"/>
    <property type="match status" value="1"/>
</dbReference>
<sequence length="256" mass="29729">MEVKNSQYIHDLWQRWTANKENDVADALITHYMYLVQYHVDRISSTLPDNFEKNEIKSLGLIGLYDALHKFDISRQLKFDTYATIRIRGAIMDGLRKEDWLPRGLREQTKRVEKVAEILEQQLHHTPTPSEISAELQMPVEEVEDILQHALLSNVISMDQTVVSNNQEEKVSLGAMIEDETLHSPDEELLKEELKAQLMESVQQLNENEQLVISLFYEEELTLTEIGEVLQLTTSRISQIHKRAILKLRNIIQKIA</sequence>
<dbReference type="Proteomes" id="UP000823937">
    <property type="component" value="Unassembled WGS sequence"/>
</dbReference>
<reference evidence="6" key="2">
    <citation type="submission" date="2021-04" db="EMBL/GenBank/DDBJ databases">
        <authorList>
            <person name="Gilroy R."/>
        </authorList>
    </citation>
    <scope>NUCLEOTIDE SEQUENCE</scope>
    <source>
        <strain evidence="6">CHK169-2315</strain>
    </source>
</reference>
<dbReference type="GO" id="GO:0003899">
    <property type="term" value="F:DNA-directed RNA polymerase activity"/>
    <property type="evidence" value="ECO:0007669"/>
    <property type="project" value="InterPro"/>
</dbReference>
<dbReference type="EMBL" id="DXHX01000169">
    <property type="protein sequence ID" value="HIV75757.1"/>
    <property type="molecule type" value="Genomic_DNA"/>
</dbReference>
<evidence type="ECO:0000256" key="2">
    <source>
        <dbReference type="ARBA" id="ARBA00023082"/>
    </source>
</evidence>
<dbReference type="InterPro" id="IPR000943">
    <property type="entry name" value="RNA_pol_sigma70"/>
</dbReference>
<dbReference type="InterPro" id="IPR013325">
    <property type="entry name" value="RNA_pol_sigma_r2"/>
</dbReference>
<evidence type="ECO:0000256" key="1">
    <source>
        <dbReference type="ARBA" id="ARBA00023015"/>
    </source>
</evidence>
<name>A0A9D1PPC4_9BACI</name>
<evidence type="ECO:0000256" key="4">
    <source>
        <dbReference type="ARBA" id="ARBA00023163"/>
    </source>
</evidence>
<dbReference type="AlphaFoldDB" id="A0A9D1PPC4"/>
<dbReference type="PRINTS" id="PR00046">
    <property type="entry name" value="SIGMA70FCT"/>
</dbReference>
<dbReference type="InterPro" id="IPR014284">
    <property type="entry name" value="RNA_pol_sigma-70_dom"/>
</dbReference>
<dbReference type="InterPro" id="IPR012845">
    <property type="entry name" value="RNA_pol_sigma_FliA_WhiG"/>
</dbReference>
<dbReference type="SUPFAM" id="SSF88946">
    <property type="entry name" value="Sigma2 domain of RNA polymerase sigma factors"/>
    <property type="match status" value="1"/>
</dbReference>
<dbReference type="InterPro" id="IPR013324">
    <property type="entry name" value="RNA_pol_sigma_r3/r4-like"/>
</dbReference>
<dbReference type="Gene3D" id="1.20.140.160">
    <property type="match status" value="1"/>
</dbReference>
<dbReference type="PIRSF" id="PIRSF000770">
    <property type="entry name" value="RNA_pol_sigma-SigE/K"/>
    <property type="match status" value="1"/>
</dbReference>
<feature type="domain" description="RNA polymerase sigma-70" evidence="5">
    <location>
        <begin position="222"/>
        <end position="248"/>
    </location>
</feature>
<dbReference type="NCBIfam" id="NF005809">
    <property type="entry name" value="PRK07670.1"/>
    <property type="match status" value="1"/>
</dbReference>
<evidence type="ECO:0000313" key="6">
    <source>
        <dbReference type="EMBL" id="HIV75757.1"/>
    </source>
</evidence>
<protein>
    <submittedName>
        <fullName evidence="6">FliA/WhiG family RNA polymerase sigma factor</fullName>
    </submittedName>
</protein>
<dbReference type="GO" id="GO:0006352">
    <property type="term" value="P:DNA-templated transcription initiation"/>
    <property type="evidence" value="ECO:0007669"/>
    <property type="project" value="InterPro"/>
</dbReference>
<dbReference type="Gene3D" id="1.10.1740.10">
    <property type="match status" value="1"/>
</dbReference>
<dbReference type="NCBIfam" id="TIGR02479">
    <property type="entry name" value="FliA_WhiG"/>
    <property type="match status" value="1"/>
</dbReference>
<keyword evidence="3" id="KW-0238">DNA-binding</keyword>
<evidence type="ECO:0000259" key="5">
    <source>
        <dbReference type="PROSITE" id="PS00716"/>
    </source>
</evidence>
<dbReference type="SUPFAM" id="SSF88659">
    <property type="entry name" value="Sigma3 and sigma4 domains of RNA polymerase sigma factors"/>
    <property type="match status" value="2"/>
</dbReference>
<dbReference type="NCBIfam" id="TIGR02937">
    <property type="entry name" value="sigma70-ECF"/>
    <property type="match status" value="1"/>
</dbReference>
<dbReference type="InterPro" id="IPR007624">
    <property type="entry name" value="RNA_pol_sigma70_r3"/>
</dbReference>
<dbReference type="Pfam" id="PF04542">
    <property type="entry name" value="Sigma70_r2"/>
    <property type="match status" value="1"/>
</dbReference>
<dbReference type="PROSITE" id="PS00716">
    <property type="entry name" value="SIGMA70_2"/>
    <property type="match status" value="1"/>
</dbReference>
<keyword evidence="4" id="KW-0804">Transcription</keyword>
<evidence type="ECO:0000256" key="3">
    <source>
        <dbReference type="ARBA" id="ARBA00023125"/>
    </source>
</evidence>
<proteinExistence type="predicted"/>
<organism evidence="6 7">
    <name type="scientific">Candidatus Pseudogracilibacillus intestinigallinarum</name>
    <dbReference type="NCBI Taxonomy" id="2838742"/>
    <lineage>
        <taxon>Bacteria</taxon>
        <taxon>Bacillati</taxon>
        <taxon>Bacillota</taxon>
        <taxon>Bacilli</taxon>
        <taxon>Bacillales</taxon>
        <taxon>Bacillaceae</taxon>
        <taxon>Pseudogracilibacillus</taxon>
    </lineage>
</organism>
<gene>
    <name evidence="6" type="ORF">H9895_11840</name>
</gene>
<keyword evidence="1" id="KW-0805">Transcription regulation</keyword>
<reference evidence="6" key="1">
    <citation type="journal article" date="2021" name="PeerJ">
        <title>Extensive microbial diversity within the chicken gut microbiome revealed by metagenomics and culture.</title>
        <authorList>
            <person name="Gilroy R."/>
            <person name="Ravi A."/>
            <person name="Getino M."/>
            <person name="Pursley I."/>
            <person name="Horton D.L."/>
            <person name="Alikhan N.F."/>
            <person name="Baker D."/>
            <person name="Gharbi K."/>
            <person name="Hall N."/>
            <person name="Watson M."/>
            <person name="Adriaenssens E.M."/>
            <person name="Foster-Nyarko E."/>
            <person name="Jarju S."/>
            <person name="Secka A."/>
            <person name="Antonio M."/>
            <person name="Oren A."/>
            <person name="Chaudhuri R.R."/>
            <person name="La Ragione R."/>
            <person name="Hildebrand F."/>
            <person name="Pallen M.J."/>
        </authorList>
    </citation>
    <scope>NUCLEOTIDE SEQUENCE</scope>
    <source>
        <strain evidence="6">CHK169-2315</strain>
    </source>
</reference>
<dbReference type="CDD" id="cd06171">
    <property type="entry name" value="Sigma70_r4"/>
    <property type="match status" value="1"/>
</dbReference>
<dbReference type="InterPro" id="IPR007627">
    <property type="entry name" value="RNA_pol_sigma70_r2"/>
</dbReference>
<dbReference type="InterPro" id="IPR007630">
    <property type="entry name" value="RNA_pol_sigma70_r4"/>
</dbReference>
<dbReference type="GO" id="GO:0003677">
    <property type="term" value="F:DNA binding"/>
    <property type="evidence" value="ECO:0007669"/>
    <property type="project" value="UniProtKB-KW"/>
</dbReference>